<dbReference type="GO" id="GO:0005509">
    <property type="term" value="F:calcium ion binding"/>
    <property type="evidence" value="ECO:0007669"/>
    <property type="project" value="InterPro"/>
</dbReference>
<dbReference type="OrthoDB" id="6199528at2"/>
<dbReference type="STRING" id="484498.SAMN05421686_10339"/>
<dbReference type="InterPro" id="IPR028974">
    <property type="entry name" value="TSP_type-3_rpt"/>
</dbReference>
<evidence type="ECO:0000313" key="4">
    <source>
        <dbReference type="EMBL" id="SIS63849.1"/>
    </source>
</evidence>
<feature type="chain" id="PRO_5013111556" description="SbsA Ig-like domain-containing protein" evidence="3">
    <location>
        <begin position="17"/>
        <end position="1406"/>
    </location>
</feature>
<sequence length="1406" mass="151637">MAIKRLAAIISALALASCGGEGSSIEGPANHRVSTSVTGQGQISPDLADVAEGSSVQMILQPVDGYQVATASGCNGSMQSNLYYISSVTQDCTVNVLFTEVQEAPAAQEEPDEEPPRVSGAVSAGNGLVIVQFNEPMSADLIDSVVNFNITRTDTQQILPVLAASFVDSRQQAVQLATGAQINTEYSLVVVNAYDIAGNAIAPPSEEVEINPNSATFIGTRPDGDELIDSDEDGLADYIELEGWPVIVTRTDGSTETFHASSDPLDPDTDNDGVPDNDERHGGLNPLSIDTDGDTLDDDAEWNRIYSDGTKQDTDGDGIQDGFEYVFFKTSPILADTDGDQMDDPSEVASGNRNPLMADMPIPDIDVGLVNLQLDTRLTYTDESGQVVTESNTSEATLTQGNNQTYSSANENSTKETVENSVSLTLSAEKEIKYGVTDGGGKGSTKFSASRTTSASNTNEWGSTVSFGEESNQSAEEAYHDSLTTENARDTRESITREVLGASMRVDVTVANAGNIPFSISNLELTAQAQDPNNRRRIIPIGSLVPENDNLDSVNIGAIGETARGPFIFRTENVFPQEIEDLMKNPRGLVVQLANYDITDENGNNYAFTSQQIQDRTAEITFDMGNGVVESYRIATASDHHSSTGAPNGISMKRALEIAGIRGTQIIRDGGNGVVETVAAPTSDDEQLETAGSSVEPRSIIIAAGDDNSITTSPGGDDILIEPDYATELFATSAVIIDGGNGIAETDASGDDDFVSTLNADIEPGQVVIRAGDDGVIDSIPTGDDVLVEAGQEHYVLTRFRDVEAIAGEARFWVLFTNNQNIENVDFDNLRLRSGQQYNLTYVQDKDLDRVWAREEYLHGSSDESINTDGCDQDNGLEVCDTLTDYTEIKEGWLVQLKGARQSYRVFSNPAQADSDRDGLTDDLERACGLDPRLRDTDLDGLTDYEEITGQRVEGNIVTPMVSIDVDDSSVPSMTITPYLGTEPDPIPTERETGAIWTEHSVSAECQQMLEDKLTGGYATDPLNPDTDGDFVNDLAELSLGLHPNDRVDGADFLDDDGDGLVNSAESNGWIVTEAFWGANRLVTADPTKTDTDEDGLPDLLEFYLKTDPRSTDTDGDGISDGDEYRNGGDVCVTRANPCITFNQVPENDYAAFVRACNLAPACNVAQIEATLAAESQYGTNPSSVDSDTDTLYDREELGLPQGATPPRRITINGSDIGIFVSNPRVSDTDNDGLNDQTEYLDYTNPNAGDSDGDGNSDFFEKYTSGTNPRQGDIKYKIWLDGFDLRVNAATWLDVNAGRTLTECDFRISVGTFSYDATLPAGTPIPCYYGEYIVDTNNVLQPGLGFPALEAYIQTNGGNNNYCYLSIPLDYGKVEGSHYTVTCSHNNGTYNDIDFTARFYFDRVEE</sequence>
<accession>A0A1N7KQH1</accession>
<feature type="signal peptide" evidence="3">
    <location>
        <begin position="1"/>
        <end position="16"/>
    </location>
</feature>
<feature type="compositionally biased region" description="Acidic residues" evidence="2">
    <location>
        <begin position="337"/>
        <end position="346"/>
    </location>
</feature>
<reference evidence="5" key="1">
    <citation type="submission" date="2017-01" db="EMBL/GenBank/DDBJ databases">
        <authorList>
            <person name="Varghese N."/>
            <person name="Submissions S."/>
        </authorList>
    </citation>
    <scope>NUCLEOTIDE SEQUENCE [LARGE SCALE GENOMIC DNA]</scope>
    <source>
        <strain evidence="5">DSM 24913</strain>
    </source>
</reference>
<evidence type="ECO:0000256" key="3">
    <source>
        <dbReference type="SAM" id="SignalP"/>
    </source>
</evidence>
<keyword evidence="5" id="KW-1185">Reference proteome</keyword>
<evidence type="ECO:0000256" key="2">
    <source>
        <dbReference type="SAM" id="MobiDB-lite"/>
    </source>
</evidence>
<dbReference type="PANTHER" id="PTHR37467">
    <property type="entry name" value="EXPORTED CALCIUM-BINDING GLYCOPROTEIN-RELATED"/>
    <property type="match status" value="1"/>
</dbReference>
<feature type="compositionally biased region" description="Polar residues" evidence="2">
    <location>
        <begin position="460"/>
        <end position="475"/>
    </location>
</feature>
<gene>
    <name evidence="4" type="ORF">SAMN05421686_10339</name>
</gene>
<feature type="compositionally biased region" description="Acidic residues" evidence="2">
    <location>
        <begin position="265"/>
        <end position="276"/>
    </location>
</feature>
<dbReference type="Gene3D" id="2.60.40.1220">
    <property type="match status" value="1"/>
</dbReference>
<dbReference type="PANTHER" id="PTHR37467:SF1">
    <property type="entry name" value="EXPORTED CALCIUM-BINDING GLYCOPROTEIN"/>
    <property type="match status" value="1"/>
</dbReference>
<dbReference type="RefSeq" id="WP_076514594.1">
    <property type="nucleotide sequence ID" value="NZ_FTOH01000003.1"/>
</dbReference>
<evidence type="ECO:0008006" key="6">
    <source>
        <dbReference type="Google" id="ProtNLM"/>
    </source>
</evidence>
<name>A0A1N7KQH1_9GAMM</name>
<protein>
    <recommendedName>
        <fullName evidence="6">SbsA Ig-like domain-containing protein</fullName>
    </recommendedName>
</protein>
<feature type="region of interest" description="Disordered" evidence="2">
    <location>
        <begin position="255"/>
        <end position="296"/>
    </location>
</feature>
<dbReference type="PROSITE" id="PS51257">
    <property type="entry name" value="PROKAR_LIPOPROTEIN"/>
    <property type="match status" value="1"/>
</dbReference>
<feature type="region of interest" description="Disordered" evidence="2">
    <location>
        <begin position="385"/>
        <end position="418"/>
    </location>
</feature>
<organism evidence="4 5">
    <name type="scientific">Thalassolituus maritimus</name>
    <dbReference type="NCBI Taxonomy" id="484498"/>
    <lineage>
        <taxon>Bacteria</taxon>
        <taxon>Pseudomonadati</taxon>
        <taxon>Pseudomonadota</taxon>
        <taxon>Gammaproteobacteria</taxon>
        <taxon>Oceanospirillales</taxon>
        <taxon>Oceanospirillaceae</taxon>
        <taxon>Thalassolituus</taxon>
    </lineage>
</organism>
<feature type="compositionally biased region" description="Low complexity" evidence="2">
    <location>
        <begin position="448"/>
        <end position="459"/>
    </location>
</feature>
<proteinExistence type="predicted"/>
<feature type="region of interest" description="Disordered" evidence="2">
    <location>
        <begin position="336"/>
        <end position="357"/>
    </location>
</feature>
<dbReference type="EMBL" id="FTOH01000003">
    <property type="protein sequence ID" value="SIS63849.1"/>
    <property type="molecule type" value="Genomic_DNA"/>
</dbReference>
<feature type="compositionally biased region" description="Polar residues" evidence="2">
    <location>
        <begin position="385"/>
        <end position="412"/>
    </location>
</feature>
<evidence type="ECO:0000313" key="5">
    <source>
        <dbReference type="Proteomes" id="UP000185639"/>
    </source>
</evidence>
<dbReference type="Proteomes" id="UP000185639">
    <property type="component" value="Unassembled WGS sequence"/>
</dbReference>
<evidence type="ECO:0000256" key="1">
    <source>
        <dbReference type="ARBA" id="ARBA00022729"/>
    </source>
</evidence>
<feature type="region of interest" description="Disordered" evidence="2">
    <location>
        <begin position="435"/>
        <end position="492"/>
    </location>
</feature>
<dbReference type="Gene3D" id="4.10.1080.10">
    <property type="entry name" value="TSP type-3 repeat"/>
    <property type="match status" value="2"/>
</dbReference>
<keyword evidence="1 3" id="KW-0732">Signal</keyword>
<dbReference type="InterPro" id="IPR014755">
    <property type="entry name" value="Cu-Rt/internalin_Ig-like"/>
</dbReference>
<dbReference type="InterPro" id="IPR053180">
    <property type="entry name" value="Ca-binding_acidic-repeat"/>
</dbReference>